<dbReference type="AlphaFoldDB" id="A0A8M9Q0X7"/>
<dbReference type="Pfam" id="PF08246">
    <property type="entry name" value="Inhibitor_I29"/>
    <property type="match status" value="1"/>
</dbReference>
<sequence>MASLLLGYPHQFEKMEDCKGVQCEVWKNVKEAGHKKNTYRLWVTRGEAAYSPVTPQRFEIEGFNSLLGSHNDKYSIEYSDFSSQTEPDIFTPPAGFTCEEFPEERQILANPFQDYVNTHPVSHAHLMLGPFKEKFNRQNESEKEHEKRENLFLHTFSFVHSNNRAGLTYSVGINHFADKKELTRMTGGLLPKKKKEDAKKSTE</sequence>
<feature type="domain" description="Cathepsin propeptide inhibitor" evidence="1">
    <location>
        <begin position="131"/>
        <end position="179"/>
    </location>
</feature>
<gene>
    <name evidence="3" type="primary">si:dkey-183k8.2</name>
</gene>
<dbReference type="Proteomes" id="UP000000437">
    <property type="component" value="Chromosome 6"/>
</dbReference>
<keyword evidence="2" id="KW-1185">Reference proteome</keyword>
<dbReference type="InterPro" id="IPR013201">
    <property type="entry name" value="Prot_inhib_I29"/>
</dbReference>
<dbReference type="KEGG" id="dre:798821"/>
<reference evidence="3" key="1">
    <citation type="submission" date="2025-08" db="UniProtKB">
        <authorList>
            <consortium name="RefSeq"/>
        </authorList>
    </citation>
    <scope>IDENTIFICATION</scope>
    <source>
        <strain evidence="3">Tuebingen</strain>
        <tissue evidence="3">Fibroblasts and whole tissue</tissue>
    </source>
</reference>
<organism evidence="2 3">
    <name type="scientific">Danio rerio</name>
    <name type="common">Zebrafish</name>
    <name type="synonym">Brachydanio rerio</name>
    <dbReference type="NCBI Taxonomy" id="7955"/>
    <lineage>
        <taxon>Eukaryota</taxon>
        <taxon>Metazoa</taxon>
        <taxon>Chordata</taxon>
        <taxon>Craniata</taxon>
        <taxon>Vertebrata</taxon>
        <taxon>Euteleostomi</taxon>
        <taxon>Actinopterygii</taxon>
        <taxon>Neopterygii</taxon>
        <taxon>Teleostei</taxon>
        <taxon>Ostariophysi</taxon>
        <taxon>Cypriniformes</taxon>
        <taxon>Danionidae</taxon>
        <taxon>Danioninae</taxon>
        <taxon>Danio</taxon>
    </lineage>
</organism>
<dbReference type="SUPFAM" id="SSF54001">
    <property type="entry name" value="Cysteine proteinases"/>
    <property type="match status" value="1"/>
</dbReference>
<proteinExistence type="predicted"/>
<accession>A0A8M9Q0X7</accession>
<dbReference type="RefSeq" id="XP_021332958.2">
    <property type="nucleotide sequence ID" value="XM_021477283.3"/>
</dbReference>
<evidence type="ECO:0000313" key="2">
    <source>
        <dbReference type="Proteomes" id="UP000000437"/>
    </source>
</evidence>
<dbReference type="InterPro" id="IPR038765">
    <property type="entry name" value="Papain-like_cys_pep_sf"/>
</dbReference>
<evidence type="ECO:0000313" key="3">
    <source>
        <dbReference type="RefSeq" id="XP_021332958.2"/>
    </source>
</evidence>
<dbReference type="GeneID" id="798821"/>
<dbReference type="OrthoDB" id="65740at2759"/>
<name>A0A8M9Q0X7_DANRE</name>
<dbReference type="FunFam" id="1.10.287.2250:FF:000004">
    <property type="entry name" value="Si:dkey-267n13.1"/>
    <property type="match status" value="1"/>
</dbReference>
<protein>
    <submittedName>
        <fullName evidence="3">Uncharacterized protein si:dkey-183k8.2 isoform X1</fullName>
    </submittedName>
</protein>
<evidence type="ECO:0000259" key="1">
    <source>
        <dbReference type="Pfam" id="PF08246"/>
    </source>
</evidence>
<dbReference type="Gene3D" id="1.10.287.2250">
    <property type="match status" value="1"/>
</dbReference>